<dbReference type="InterPro" id="IPR036097">
    <property type="entry name" value="HisK_dim/P_sf"/>
</dbReference>
<evidence type="ECO:0000313" key="16">
    <source>
        <dbReference type="Proteomes" id="UP000032702"/>
    </source>
</evidence>
<dbReference type="PANTHER" id="PTHR42878:SF7">
    <property type="entry name" value="SENSOR HISTIDINE KINASE GLRK"/>
    <property type="match status" value="1"/>
</dbReference>
<dbReference type="InterPro" id="IPR029016">
    <property type="entry name" value="GAF-like_dom_sf"/>
</dbReference>
<dbReference type="PANTHER" id="PTHR42878">
    <property type="entry name" value="TWO-COMPONENT HISTIDINE KINASE"/>
    <property type="match status" value="1"/>
</dbReference>
<dbReference type="Gene3D" id="1.10.287.130">
    <property type="match status" value="1"/>
</dbReference>
<organism evidence="15 16">
    <name type="scientific">Stigmatella aurantiaca (strain DW4/3-1)</name>
    <dbReference type="NCBI Taxonomy" id="378806"/>
    <lineage>
        <taxon>Bacteria</taxon>
        <taxon>Pseudomonadati</taxon>
        <taxon>Myxococcota</taxon>
        <taxon>Myxococcia</taxon>
        <taxon>Myxococcales</taxon>
        <taxon>Cystobacterineae</taxon>
        <taxon>Archangiaceae</taxon>
        <taxon>Stigmatella</taxon>
    </lineage>
</organism>
<dbReference type="InterPro" id="IPR003594">
    <property type="entry name" value="HATPase_dom"/>
</dbReference>
<evidence type="ECO:0000256" key="13">
    <source>
        <dbReference type="SAM" id="MobiDB-lite"/>
    </source>
</evidence>
<dbReference type="SUPFAM" id="SSF55874">
    <property type="entry name" value="ATPase domain of HSP90 chaperone/DNA topoisomerase II/histidine kinase"/>
    <property type="match status" value="1"/>
</dbReference>
<dbReference type="CDD" id="cd00075">
    <property type="entry name" value="HATPase"/>
    <property type="match status" value="1"/>
</dbReference>
<dbReference type="GO" id="GO:0005524">
    <property type="term" value="F:ATP binding"/>
    <property type="evidence" value="ECO:0007669"/>
    <property type="project" value="UniProtKB-KW"/>
</dbReference>
<feature type="region of interest" description="Disordered" evidence="13">
    <location>
        <begin position="1"/>
        <end position="21"/>
    </location>
</feature>
<dbReference type="InterPro" id="IPR050351">
    <property type="entry name" value="BphY/WalK/GraS-like"/>
</dbReference>
<dbReference type="EMBL" id="AAMD01000086">
    <property type="protein sequence ID" value="EAU65324.1"/>
    <property type="molecule type" value="Genomic_DNA"/>
</dbReference>
<evidence type="ECO:0000256" key="10">
    <source>
        <dbReference type="ARBA" id="ARBA00022989"/>
    </source>
</evidence>
<dbReference type="PATRIC" id="fig|378806.16.peg.4331"/>
<dbReference type="GO" id="GO:0016020">
    <property type="term" value="C:membrane"/>
    <property type="evidence" value="ECO:0007669"/>
    <property type="project" value="UniProtKB-SubCell"/>
</dbReference>
<evidence type="ECO:0000256" key="3">
    <source>
        <dbReference type="ARBA" id="ARBA00012438"/>
    </source>
</evidence>
<dbReference type="GO" id="GO:0000156">
    <property type="term" value="F:phosphorelay response regulator activity"/>
    <property type="evidence" value="ECO:0007669"/>
    <property type="project" value="TreeGrafter"/>
</dbReference>
<evidence type="ECO:0000256" key="12">
    <source>
        <dbReference type="ARBA" id="ARBA00023136"/>
    </source>
</evidence>
<dbReference type="SMART" id="SM00387">
    <property type="entry name" value="HATPase_c"/>
    <property type="match status" value="1"/>
</dbReference>
<evidence type="ECO:0000259" key="14">
    <source>
        <dbReference type="PROSITE" id="PS50109"/>
    </source>
</evidence>
<dbReference type="SUPFAM" id="SSF55785">
    <property type="entry name" value="PYP-like sensor domain (PAS domain)"/>
    <property type="match status" value="1"/>
</dbReference>
<reference evidence="15 16" key="1">
    <citation type="submission" date="2006-04" db="EMBL/GenBank/DDBJ databases">
        <authorList>
            <person name="Nierman W.C."/>
        </authorList>
    </citation>
    <scope>NUCLEOTIDE SEQUENCE [LARGE SCALE GENOMIC DNA]</scope>
    <source>
        <strain evidence="15 16">DW4/3-1</strain>
    </source>
</reference>
<comment type="caution">
    <text evidence="15">The sequence shown here is derived from an EMBL/GenBank/DDBJ whole genome shotgun (WGS) entry which is preliminary data.</text>
</comment>
<dbReference type="InterPro" id="IPR003661">
    <property type="entry name" value="HisK_dim/P_dom"/>
</dbReference>
<evidence type="ECO:0000256" key="2">
    <source>
        <dbReference type="ARBA" id="ARBA00004141"/>
    </source>
</evidence>
<evidence type="ECO:0000256" key="5">
    <source>
        <dbReference type="ARBA" id="ARBA00022679"/>
    </source>
</evidence>
<dbReference type="PRINTS" id="PR00344">
    <property type="entry name" value="BCTRLSENSOR"/>
</dbReference>
<dbReference type="InterPro" id="IPR005467">
    <property type="entry name" value="His_kinase_dom"/>
</dbReference>
<accession>Q08XV8</accession>
<dbReference type="CDD" id="cd00082">
    <property type="entry name" value="HisKA"/>
    <property type="match status" value="1"/>
</dbReference>
<evidence type="ECO:0000256" key="6">
    <source>
        <dbReference type="ARBA" id="ARBA00022692"/>
    </source>
</evidence>
<dbReference type="GO" id="GO:0000155">
    <property type="term" value="F:phosphorelay sensor kinase activity"/>
    <property type="evidence" value="ECO:0007669"/>
    <property type="project" value="InterPro"/>
</dbReference>
<name>Q08XV8_STIAD</name>
<evidence type="ECO:0000256" key="11">
    <source>
        <dbReference type="ARBA" id="ARBA00023012"/>
    </source>
</evidence>
<dbReference type="Gene3D" id="3.30.565.10">
    <property type="entry name" value="Histidine kinase-like ATPase, C-terminal domain"/>
    <property type="match status" value="1"/>
</dbReference>
<gene>
    <name evidence="15" type="ORF">STIAU_8087</name>
</gene>
<keyword evidence="10" id="KW-1133">Transmembrane helix</keyword>
<evidence type="ECO:0000256" key="1">
    <source>
        <dbReference type="ARBA" id="ARBA00000085"/>
    </source>
</evidence>
<dbReference type="EC" id="2.7.13.3" evidence="3"/>
<keyword evidence="9" id="KW-0067">ATP-binding</keyword>
<dbReference type="SUPFAM" id="SSF47384">
    <property type="entry name" value="Homodimeric domain of signal transducing histidine kinase"/>
    <property type="match status" value="1"/>
</dbReference>
<evidence type="ECO:0000256" key="9">
    <source>
        <dbReference type="ARBA" id="ARBA00022840"/>
    </source>
</evidence>
<keyword evidence="7" id="KW-0547">Nucleotide-binding</keyword>
<dbReference type="PROSITE" id="PS50109">
    <property type="entry name" value="HIS_KIN"/>
    <property type="match status" value="1"/>
</dbReference>
<dbReference type="InterPro" id="IPR035965">
    <property type="entry name" value="PAS-like_dom_sf"/>
</dbReference>
<sequence>MGWASRGSGRKRKASCKSSSAITPRDEALLKAPQPSAGLRTISEYLPLEGLPIPVAILRADRVAYANPALTALLGMSQEALSQLSMSDLLSRFVPKDQAWLEPRYQSQARHLQAAPTDLWLHVRGVGGKERTFHLRIHGGPGPGEQTVVLVDAQDEDSMHQLISALVIAASEMMVCQNEQEVLERALDAISAQGFFASIMHVRQDAFVYGPVRHDPEAIKLIERLAGQPLSAIRYPRDSTPYLDNLIHQRKATFHPDLNALMRRFFPAELAEFHERKHPGLKSLDVPLFVEGQPYGVLSVKGGSLTLMSTATLELFAQLMSGALENVRHHQRAQERLAEVTRLQNELVAHERLTVLGEAAGVVAHEVRNPLGAILNATALLKREERLSAVGHSAVTMLEEEAIRLEDIVRDLLDVVRPFELRPRLVHLGDLARHTVTLLQPVAEATQAHVSVEEEAELPPLQADETLMQLALSNLVRYALRSSPPGGTVRMVLARADPGFSIAIEDQGASLTHTDTQRFFEPFFTSRNNGAGLGLAVVRRVVLAHGGEIKASERPGGGARFEILLQNVGRT</sequence>
<dbReference type="CDD" id="cd00130">
    <property type="entry name" value="PAS"/>
    <property type="match status" value="1"/>
</dbReference>
<dbReference type="OrthoDB" id="224978at2"/>
<dbReference type="GO" id="GO:0030295">
    <property type="term" value="F:protein kinase activator activity"/>
    <property type="evidence" value="ECO:0007669"/>
    <property type="project" value="TreeGrafter"/>
</dbReference>
<proteinExistence type="predicted"/>
<keyword evidence="4" id="KW-0597">Phosphoprotein</keyword>
<dbReference type="Proteomes" id="UP000032702">
    <property type="component" value="Unassembled WGS sequence"/>
</dbReference>
<evidence type="ECO:0000256" key="4">
    <source>
        <dbReference type="ARBA" id="ARBA00022553"/>
    </source>
</evidence>
<comment type="catalytic activity">
    <reaction evidence="1">
        <text>ATP + protein L-histidine = ADP + protein N-phospho-L-histidine.</text>
        <dbReference type="EC" id="2.7.13.3"/>
    </reaction>
</comment>
<keyword evidence="6" id="KW-0812">Transmembrane</keyword>
<comment type="subcellular location">
    <subcellularLocation>
        <location evidence="2">Membrane</location>
        <topology evidence="2">Multi-pass membrane protein</topology>
    </subcellularLocation>
</comment>
<feature type="domain" description="Histidine kinase" evidence="14">
    <location>
        <begin position="362"/>
        <end position="569"/>
    </location>
</feature>
<dbReference type="SMART" id="SM00388">
    <property type="entry name" value="HisKA"/>
    <property type="match status" value="1"/>
</dbReference>
<dbReference type="GO" id="GO:0007234">
    <property type="term" value="P:osmosensory signaling via phosphorelay pathway"/>
    <property type="evidence" value="ECO:0007669"/>
    <property type="project" value="TreeGrafter"/>
</dbReference>
<evidence type="ECO:0000313" key="15">
    <source>
        <dbReference type="EMBL" id="EAU65324.1"/>
    </source>
</evidence>
<dbReference type="AlphaFoldDB" id="Q08XV8"/>
<evidence type="ECO:0000256" key="8">
    <source>
        <dbReference type="ARBA" id="ARBA00022777"/>
    </source>
</evidence>
<dbReference type="InterPro" id="IPR036890">
    <property type="entry name" value="HATPase_C_sf"/>
</dbReference>
<dbReference type="Pfam" id="PF00512">
    <property type="entry name" value="HisKA"/>
    <property type="match status" value="1"/>
</dbReference>
<keyword evidence="5" id="KW-0808">Transferase</keyword>
<keyword evidence="8 15" id="KW-0418">Kinase</keyword>
<protein>
    <recommendedName>
        <fullName evidence="3">histidine kinase</fullName>
        <ecNumber evidence="3">2.7.13.3</ecNumber>
    </recommendedName>
</protein>
<dbReference type="InterPro" id="IPR000014">
    <property type="entry name" value="PAS"/>
</dbReference>
<evidence type="ECO:0000256" key="7">
    <source>
        <dbReference type="ARBA" id="ARBA00022741"/>
    </source>
</evidence>
<keyword evidence="12" id="KW-0472">Membrane</keyword>
<keyword evidence="11" id="KW-0902">Two-component regulatory system</keyword>
<dbReference type="SUPFAM" id="SSF55781">
    <property type="entry name" value="GAF domain-like"/>
    <property type="match status" value="1"/>
</dbReference>
<dbReference type="InterPro" id="IPR004358">
    <property type="entry name" value="Sig_transdc_His_kin-like_C"/>
</dbReference>
<dbReference type="Pfam" id="PF02518">
    <property type="entry name" value="HATPase_c"/>
    <property type="match status" value="1"/>
</dbReference>
<dbReference type="Gene3D" id="3.30.450.40">
    <property type="match status" value="1"/>
</dbReference>